<organism evidence="2 3">
    <name type="scientific">Vibrio aestuarianus</name>
    <dbReference type="NCBI Taxonomy" id="28171"/>
    <lineage>
        <taxon>Bacteria</taxon>
        <taxon>Pseudomonadati</taxon>
        <taxon>Pseudomonadota</taxon>
        <taxon>Gammaproteobacteria</taxon>
        <taxon>Vibrionales</taxon>
        <taxon>Vibrionaceae</taxon>
        <taxon>Vibrio</taxon>
    </lineage>
</organism>
<dbReference type="NCBIfam" id="TIGR03071">
    <property type="entry name" value="couple_hipA"/>
    <property type="match status" value="1"/>
</dbReference>
<sequence>MERKVKVYLYDKLAGVLFQSDEGFVFEYDEQYSGISLALSLPVTGKRFESSELHPFFLSLAPEGWLKKKYSELQKLDEKDPLGMLLQNGNDLIGAVRLERYV</sequence>
<evidence type="ECO:0000313" key="3">
    <source>
        <dbReference type="Proteomes" id="UP001140979"/>
    </source>
</evidence>
<reference evidence="2" key="1">
    <citation type="submission" date="2022-02" db="EMBL/GenBank/DDBJ databases">
        <title>Emergence and expansion in Europe of a Vibrio aestuarianus clonal complex pathogenic for oysters.</title>
        <authorList>
            <person name="Mesnil A."/>
            <person name="Travers M.-A."/>
        </authorList>
    </citation>
    <scope>NUCLEOTIDE SEQUENCE</scope>
    <source>
        <strain evidence="2">19_064_11T1</strain>
    </source>
</reference>
<dbReference type="EMBL" id="JAKNBA010000011">
    <property type="protein sequence ID" value="MDE1242188.1"/>
    <property type="molecule type" value="Genomic_DNA"/>
</dbReference>
<dbReference type="InterPro" id="IPR017508">
    <property type="entry name" value="HipA_N1"/>
</dbReference>
<comment type="caution">
    <text evidence="2">The sequence shown here is derived from an EMBL/GenBank/DDBJ whole genome shotgun (WGS) entry which is preliminary data.</text>
</comment>
<dbReference type="AlphaFoldDB" id="A0A9X4ISM1"/>
<dbReference type="Proteomes" id="UP001140979">
    <property type="component" value="Unassembled WGS sequence"/>
</dbReference>
<proteinExistence type="predicted"/>
<evidence type="ECO:0000313" key="2">
    <source>
        <dbReference type="EMBL" id="MDE1242188.1"/>
    </source>
</evidence>
<feature type="domain" description="HipA N-terminal subdomain 1" evidence="1">
    <location>
        <begin position="6"/>
        <end position="98"/>
    </location>
</feature>
<dbReference type="RefSeq" id="WP_274683096.1">
    <property type="nucleotide sequence ID" value="NZ_JAKNBA010000011.1"/>
</dbReference>
<evidence type="ECO:0000259" key="1">
    <source>
        <dbReference type="Pfam" id="PF13657"/>
    </source>
</evidence>
<accession>A0A9X4ISM1</accession>
<name>A0A9X4ISM1_9VIBR</name>
<dbReference type="Pfam" id="PF13657">
    <property type="entry name" value="Couple_hipA"/>
    <property type="match status" value="1"/>
</dbReference>
<protein>
    <submittedName>
        <fullName evidence="2">HipA N-terminal domain-containing protein</fullName>
    </submittedName>
</protein>
<gene>
    <name evidence="2" type="ORF">L9W94_08505</name>
</gene>